<sequence length="223" mass="25896">MSMESDNSYFFDHSNQAEFKMAIPVGSLSFKDYMQGCRLAWRSARKRRYWVSPLLIGVASGLAFCFLYYLVCEYLFVMKGFNLFFSGWFDSAEEAEFRVFNARILLIFIYTFFMGYFVRFVLQRLVNKKNHRRIYLANDSIREGYSLELTDKGIRCANRLAGSHISWQKVRGVTSSGEMDFILIGSGMFLWIPSALEGYPRNQALAFIQAKCAEMAEERSKTE</sequence>
<keyword evidence="1" id="KW-0472">Membrane</keyword>
<keyword evidence="3" id="KW-1185">Reference proteome</keyword>
<keyword evidence="1" id="KW-0812">Transmembrane</keyword>
<protein>
    <recommendedName>
        <fullName evidence="4">YcxB-like protein domain-containing protein</fullName>
    </recommendedName>
</protein>
<evidence type="ECO:0000313" key="2">
    <source>
        <dbReference type="EMBL" id="SQI40431.1"/>
    </source>
</evidence>
<feature type="transmembrane region" description="Helical" evidence="1">
    <location>
        <begin position="104"/>
        <end position="122"/>
    </location>
</feature>
<dbReference type="EMBL" id="LS483470">
    <property type="protein sequence ID" value="SQI40431.1"/>
    <property type="molecule type" value="Genomic_DNA"/>
</dbReference>
<organism evidence="2 3">
    <name type="scientific">Leminorella richardii</name>
    <dbReference type="NCBI Taxonomy" id="158841"/>
    <lineage>
        <taxon>Bacteria</taxon>
        <taxon>Pseudomonadati</taxon>
        <taxon>Pseudomonadota</taxon>
        <taxon>Gammaproteobacteria</taxon>
        <taxon>Enterobacterales</taxon>
        <taxon>Budviciaceae</taxon>
        <taxon>Leminorella</taxon>
    </lineage>
</organism>
<reference evidence="2 3" key="1">
    <citation type="submission" date="2018-06" db="EMBL/GenBank/DDBJ databases">
        <authorList>
            <consortium name="Pathogen Informatics"/>
            <person name="Doyle S."/>
        </authorList>
    </citation>
    <scope>NUCLEOTIDE SEQUENCE [LARGE SCALE GENOMIC DNA]</scope>
    <source>
        <strain evidence="2 3">NCTC12151</strain>
    </source>
</reference>
<evidence type="ECO:0008006" key="4">
    <source>
        <dbReference type="Google" id="ProtNLM"/>
    </source>
</evidence>
<name>A0A2X4UNU9_9GAMM</name>
<accession>A0A2X4UNU9</accession>
<gene>
    <name evidence="2" type="ORF">NCTC12151_01636</name>
</gene>
<dbReference type="AlphaFoldDB" id="A0A2X4UNU9"/>
<dbReference type="OrthoDB" id="6638528at2"/>
<dbReference type="Proteomes" id="UP000249005">
    <property type="component" value="Chromosome 1"/>
</dbReference>
<feature type="transmembrane region" description="Helical" evidence="1">
    <location>
        <begin position="49"/>
        <end position="71"/>
    </location>
</feature>
<dbReference type="RefSeq" id="WP_111740182.1">
    <property type="nucleotide sequence ID" value="NZ_LR698987.1"/>
</dbReference>
<evidence type="ECO:0000256" key="1">
    <source>
        <dbReference type="SAM" id="Phobius"/>
    </source>
</evidence>
<proteinExistence type="predicted"/>
<evidence type="ECO:0000313" key="3">
    <source>
        <dbReference type="Proteomes" id="UP000249005"/>
    </source>
</evidence>
<dbReference type="KEGG" id="lri:NCTC12151_01636"/>
<keyword evidence="1" id="KW-1133">Transmembrane helix</keyword>